<dbReference type="SUPFAM" id="SSF51338">
    <property type="entry name" value="Composite domain of metallo-dependent hydrolases"/>
    <property type="match status" value="1"/>
</dbReference>
<keyword evidence="2 4" id="KW-0378">Hydrolase</keyword>
<dbReference type="Proteomes" id="UP000481252">
    <property type="component" value="Unassembled WGS sequence"/>
</dbReference>
<dbReference type="InterPro" id="IPR032466">
    <property type="entry name" value="Metal_Hydrolase"/>
</dbReference>
<sequence length="440" mass="47834">MTTLLTNALILPCTSDMPVIERGHIHIENDTIKAVATGPAPQIPGANIIDANGDLIMPGMVNPHCHMAMSLFRGLGEDVDDRLYRYILPLERKFVRPEAVRAGTALAALELIESGVTTVADMYYFETEVARVVDKAGIRGVLGQTLADFDPPDHNSFDEGFVLVEQLVAEFSGHDRVIPSIAPHAPYSTGMAVMERVARWADDHPDVPVQMHLAETDAEMDWAAKLGGLRPVEAVEKAGLLRKGLICAHCLYVNDSDMEKMAHAQVCVAHNARSNGKAGRGIAPVEAMRKAGIPVGIATDGPMSGNTLDLFSQFAPVSMFQKLLGHSRKPMPSVEVIRMATIEGAKVLGLDEKIGSLEPGKKADLIRIDLSPARMQPIYDIYSTLVFATMPTDVRDVMVAGQWLMRDREVLSLERKIVLRDALQVASAFKAEMARIDAAG</sequence>
<dbReference type="CDD" id="cd01298">
    <property type="entry name" value="ATZ_TRZ_like"/>
    <property type="match status" value="1"/>
</dbReference>
<gene>
    <name evidence="4" type="ORF">G6N74_20520</name>
</gene>
<dbReference type="Gene3D" id="3.20.20.140">
    <property type="entry name" value="Metal-dependent hydrolases"/>
    <property type="match status" value="1"/>
</dbReference>
<dbReference type="SUPFAM" id="SSF51556">
    <property type="entry name" value="Metallo-dependent hydrolases"/>
    <property type="match status" value="1"/>
</dbReference>
<dbReference type="EMBL" id="JAAKZG010000009">
    <property type="protein sequence ID" value="NGN43460.1"/>
    <property type="molecule type" value="Genomic_DNA"/>
</dbReference>
<reference evidence="4 5" key="1">
    <citation type="submission" date="2020-02" db="EMBL/GenBank/DDBJ databases">
        <title>Genome sequence of the type strain CGMCC 1.15528 of Mesorhizobium zhangyense.</title>
        <authorList>
            <person name="Gao J."/>
            <person name="Sun J."/>
        </authorList>
    </citation>
    <scope>NUCLEOTIDE SEQUENCE [LARGE SCALE GENOMIC DNA]</scope>
    <source>
        <strain evidence="4 5">CGMCC 1.15528</strain>
    </source>
</reference>
<dbReference type="InterPro" id="IPR006680">
    <property type="entry name" value="Amidohydro-rel"/>
</dbReference>
<dbReference type="PANTHER" id="PTHR43794">
    <property type="entry name" value="AMINOHYDROLASE SSNA-RELATED"/>
    <property type="match status" value="1"/>
</dbReference>
<comment type="caution">
    <text evidence="4">The sequence shown here is derived from an EMBL/GenBank/DDBJ whole genome shotgun (WGS) entry which is preliminary data.</text>
</comment>
<evidence type="ECO:0000313" key="5">
    <source>
        <dbReference type="Proteomes" id="UP000481252"/>
    </source>
</evidence>
<dbReference type="RefSeq" id="WP_165119877.1">
    <property type="nucleotide sequence ID" value="NZ_JAAKZG010000009.1"/>
</dbReference>
<dbReference type="GO" id="GO:0016810">
    <property type="term" value="F:hydrolase activity, acting on carbon-nitrogen (but not peptide) bonds"/>
    <property type="evidence" value="ECO:0007669"/>
    <property type="project" value="InterPro"/>
</dbReference>
<dbReference type="Pfam" id="PF01979">
    <property type="entry name" value="Amidohydro_1"/>
    <property type="match status" value="1"/>
</dbReference>
<evidence type="ECO:0000256" key="2">
    <source>
        <dbReference type="ARBA" id="ARBA00022801"/>
    </source>
</evidence>
<protein>
    <submittedName>
        <fullName evidence="4">Amidohydrolase</fullName>
    </submittedName>
</protein>
<dbReference type="AlphaFoldDB" id="A0A7C9R9F3"/>
<evidence type="ECO:0000313" key="4">
    <source>
        <dbReference type="EMBL" id="NGN43460.1"/>
    </source>
</evidence>
<evidence type="ECO:0000256" key="1">
    <source>
        <dbReference type="ARBA" id="ARBA00006745"/>
    </source>
</evidence>
<dbReference type="PANTHER" id="PTHR43794:SF11">
    <property type="entry name" value="AMIDOHYDROLASE-RELATED DOMAIN-CONTAINING PROTEIN"/>
    <property type="match status" value="1"/>
</dbReference>
<dbReference type="Gene3D" id="2.30.40.10">
    <property type="entry name" value="Urease, subunit C, domain 1"/>
    <property type="match status" value="1"/>
</dbReference>
<evidence type="ECO:0000259" key="3">
    <source>
        <dbReference type="Pfam" id="PF01979"/>
    </source>
</evidence>
<proteinExistence type="inferred from homology"/>
<comment type="similarity">
    <text evidence="1">Belongs to the metallo-dependent hydrolases superfamily. ATZ/TRZ family.</text>
</comment>
<organism evidence="4 5">
    <name type="scientific">Mesorhizobium zhangyense</name>
    <dbReference type="NCBI Taxonomy" id="1776730"/>
    <lineage>
        <taxon>Bacteria</taxon>
        <taxon>Pseudomonadati</taxon>
        <taxon>Pseudomonadota</taxon>
        <taxon>Alphaproteobacteria</taxon>
        <taxon>Hyphomicrobiales</taxon>
        <taxon>Phyllobacteriaceae</taxon>
        <taxon>Mesorhizobium</taxon>
    </lineage>
</organism>
<feature type="domain" description="Amidohydrolase-related" evidence="3">
    <location>
        <begin position="56"/>
        <end position="403"/>
    </location>
</feature>
<dbReference type="InterPro" id="IPR050287">
    <property type="entry name" value="MTA/SAH_deaminase"/>
</dbReference>
<keyword evidence="5" id="KW-1185">Reference proteome</keyword>
<accession>A0A7C9R9F3</accession>
<name>A0A7C9R9F3_9HYPH</name>
<dbReference type="InterPro" id="IPR011059">
    <property type="entry name" value="Metal-dep_hydrolase_composite"/>
</dbReference>